<evidence type="ECO:0000256" key="2">
    <source>
        <dbReference type="ARBA" id="ARBA00022729"/>
    </source>
</evidence>
<protein>
    <submittedName>
        <fullName evidence="7">High affinity Mn2+ porin</fullName>
    </submittedName>
</protein>
<comment type="similarity">
    <text evidence="5">Belongs to the Omp25/RopB family.</text>
</comment>
<keyword evidence="8" id="KW-1185">Reference proteome</keyword>
<reference evidence="8" key="1">
    <citation type="submission" date="2016-10" db="EMBL/GenBank/DDBJ databases">
        <authorList>
            <person name="Varghese N."/>
            <person name="Submissions S."/>
        </authorList>
    </citation>
    <scope>NUCLEOTIDE SEQUENCE [LARGE SCALE GENOMIC DNA]</scope>
    <source>
        <strain evidence="8">DSM 123</strain>
    </source>
</reference>
<dbReference type="PANTHER" id="PTHR34001">
    <property type="entry name" value="BLL7405 PROTEIN"/>
    <property type="match status" value="1"/>
</dbReference>
<evidence type="ECO:0000313" key="7">
    <source>
        <dbReference type="EMBL" id="SEO08799.1"/>
    </source>
</evidence>
<accession>A0A1H8LUP5</accession>
<evidence type="ECO:0000259" key="6">
    <source>
        <dbReference type="Pfam" id="PF13505"/>
    </source>
</evidence>
<organism evidence="7 8">
    <name type="scientific">Rhodopseudomonas pseudopalustris</name>
    <dbReference type="NCBI Taxonomy" id="1513892"/>
    <lineage>
        <taxon>Bacteria</taxon>
        <taxon>Pseudomonadati</taxon>
        <taxon>Pseudomonadota</taxon>
        <taxon>Alphaproteobacteria</taxon>
        <taxon>Hyphomicrobiales</taxon>
        <taxon>Nitrobacteraceae</taxon>
        <taxon>Rhodopseudomonas</taxon>
    </lineage>
</organism>
<dbReference type="Gene3D" id="2.40.160.20">
    <property type="match status" value="1"/>
</dbReference>
<keyword evidence="3" id="KW-0472">Membrane</keyword>
<feature type="domain" description="Outer membrane protein beta-barrel" evidence="6">
    <location>
        <begin position="26"/>
        <end position="236"/>
    </location>
</feature>
<evidence type="ECO:0000313" key="8">
    <source>
        <dbReference type="Proteomes" id="UP000199615"/>
    </source>
</evidence>
<name>A0A1H8LUP5_9BRAD</name>
<keyword evidence="4" id="KW-0998">Cell outer membrane</keyword>
<dbReference type="InterPro" id="IPR027385">
    <property type="entry name" value="Beta-barrel_OMP"/>
</dbReference>
<evidence type="ECO:0000256" key="5">
    <source>
        <dbReference type="ARBA" id="ARBA00038306"/>
    </source>
</evidence>
<evidence type="ECO:0000256" key="3">
    <source>
        <dbReference type="ARBA" id="ARBA00023136"/>
    </source>
</evidence>
<dbReference type="InterPro" id="IPR011250">
    <property type="entry name" value="OMP/PagP_B-barrel"/>
</dbReference>
<dbReference type="Pfam" id="PF13505">
    <property type="entry name" value="OMP_b-brl"/>
    <property type="match status" value="1"/>
</dbReference>
<dbReference type="PANTHER" id="PTHR34001:SF3">
    <property type="entry name" value="BLL7405 PROTEIN"/>
    <property type="match status" value="1"/>
</dbReference>
<dbReference type="Proteomes" id="UP000199615">
    <property type="component" value="Unassembled WGS sequence"/>
</dbReference>
<proteinExistence type="inferred from homology"/>
<dbReference type="OrthoDB" id="5755240at2"/>
<dbReference type="InterPro" id="IPR051692">
    <property type="entry name" value="OMP-like"/>
</dbReference>
<evidence type="ECO:0000256" key="4">
    <source>
        <dbReference type="ARBA" id="ARBA00023237"/>
    </source>
</evidence>
<comment type="subcellular location">
    <subcellularLocation>
        <location evidence="1">Cell outer membrane</location>
    </subcellularLocation>
</comment>
<dbReference type="SUPFAM" id="SSF56925">
    <property type="entry name" value="OMPA-like"/>
    <property type="match status" value="1"/>
</dbReference>
<gene>
    <name evidence="7" type="ORF">SAMN05444123_101230</name>
</gene>
<sequence>MRQIIVIVVCVAEIASDIAVADVSRAQSKNRINWSGPFMGANVGYSVVNSQFSSSSPASSISTGALSTSDLDAFKGTGSYAIGLAAGFNYALPSRLVAGFEADISFPSTIEGNATLPSVRPLSMLNEAVQTSGTVRARFGYAPGAWLFYATGGLAWTKNQVTLEPLAASDGEIHDLTRLGYAWGAGAEFGLTPNWSAKFEYLDTRFGSQAATFSRGAQQVTSDWTVHTARLGFNYRLGGDDRQLLSEGVKPLETDWFSLRGQTTYL</sequence>
<dbReference type="RefSeq" id="WP_092681141.1">
    <property type="nucleotide sequence ID" value="NZ_FODT01000001.1"/>
</dbReference>
<dbReference type="EMBL" id="FODT01000001">
    <property type="protein sequence ID" value="SEO08799.1"/>
    <property type="molecule type" value="Genomic_DNA"/>
</dbReference>
<dbReference type="GO" id="GO:0009279">
    <property type="term" value="C:cell outer membrane"/>
    <property type="evidence" value="ECO:0007669"/>
    <property type="project" value="UniProtKB-SubCell"/>
</dbReference>
<evidence type="ECO:0000256" key="1">
    <source>
        <dbReference type="ARBA" id="ARBA00004442"/>
    </source>
</evidence>
<dbReference type="AlphaFoldDB" id="A0A1H8LUP5"/>
<keyword evidence="2" id="KW-0732">Signal</keyword>